<accession>A0A942U3K0</accession>
<evidence type="ECO:0000313" key="14">
    <source>
        <dbReference type="EMBL" id="MBS4212585.1"/>
    </source>
</evidence>
<dbReference type="PANTHER" id="PTHR43806:SF11">
    <property type="entry name" value="CEREVISIN-RELATED"/>
    <property type="match status" value="1"/>
</dbReference>
<organism evidence="14 15">
    <name type="scientific">Neobacillus rhizophilus</name>
    <dbReference type="NCBI Taxonomy" id="2833579"/>
    <lineage>
        <taxon>Bacteria</taxon>
        <taxon>Bacillati</taxon>
        <taxon>Bacillota</taxon>
        <taxon>Bacilli</taxon>
        <taxon>Bacillales</taxon>
        <taxon>Bacillaceae</taxon>
        <taxon>Neobacillus</taxon>
    </lineage>
</organism>
<keyword evidence="7 10" id="KW-0720">Serine protease</keyword>
<dbReference type="InterPro" id="IPR050131">
    <property type="entry name" value="Peptidase_S8_subtilisin-like"/>
</dbReference>
<proteinExistence type="inferred from homology"/>
<dbReference type="GO" id="GO:0006508">
    <property type="term" value="P:proteolysis"/>
    <property type="evidence" value="ECO:0007669"/>
    <property type="project" value="UniProtKB-KW"/>
</dbReference>
<dbReference type="InterPro" id="IPR023828">
    <property type="entry name" value="Peptidase_S8_Ser-AS"/>
</dbReference>
<dbReference type="EMBL" id="JAGYPF010000002">
    <property type="protein sequence ID" value="MBS4212585.1"/>
    <property type="molecule type" value="Genomic_DNA"/>
</dbReference>
<dbReference type="PROSITE" id="PS51892">
    <property type="entry name" value="SUBTILASE"/>
    <property type="match status" value="1"/>
</dbReference>
<evidence type="ECO:0000256" key="1">
    <source>
        <dbReference type="ARBA" id="ARBA00001913"/>
    </source>
</evidence>
<dbReference type="GO" id="GO:0004252">
    <property type="term" value="F:serine-type endopeptidase activity"/>
    <property type="evidence" value="ECO:0007669"/>
    <property type="project" value="UniProtKB-UniRule"/>
</dbReference>
<dbReference type="InterPro" id="IPR023827">
    <property type="entry name" value="Peptidase_S8_Asp-AS"/>
</dbReference>
<reference evidence="14" key="1">
    <citation type="submission" date="2021-05" db="EMBL/GenBank/DDBJ databases">
        <title>Novel Bacillus species.</title>
        <authorList>
            <person name="Liu G."/>
        </authorList>
    </citation>
    <scope>NUCLEOTIDE SEQUENCE</scope>
    <source>
        <strain evidence="14">FJAT-49825</strain>
    </source>
</reference>
<dbReference type="InterPro" id="IPR000209">
    <property type="entry name" value="Peptidase_S8/S53_dom"/>
</dbReference>
<evidence type="ECO:0000256" key="3">
    <source>
        <dbReference type="ARBA" id="ARBA00011073"/>
    </source>
</evidence>
<evidence type="ECO:0000256" key="12">
    <source>
        <dbReference type="SAM" id="SignalP"/>
    </source>
</evidence>
<dbReference type="Pfam" id="PF00082">
    <property type="entry name" value="Peptidase_S8"/>
    <property type="match status" value="1"/>
</dbReference>
<evidence type="ECO:0000256" key="8">
    <source>
        <dbReference type="ARBA" id="ARBA00022837"/>
    </source>
</evidence>
<comment type="subcellular location">
    <subcellularLocation>
        <location evidence="2">Secreted</location>
    </subcellularLocation>
</comment>
<feature type="active site" description="Charge relay system" evidence="9 10">
    <location>
        <position position="425"/>
    </location>
</feature>
<comment type="cofactor">
    <cofactor evidence="1">
        <name>Ca(2+)</name>
        <dbReference type="ChEBI" id="CHEBI:29108"/>
    </cofactor>
</comment>
<dbReference type="SUPFAM" id="SSF52743">
    <property type="entry name" value="Subtilisin-like"/>
    <property type="match status" value="1"/>
</dbReference>
<comment type="similarity">
    <text evidence="3 10 11">Belongs to the peptidase S8 family.</text>
</comment>
<dbReference type="GO" id="GO:0005576">
    <property type="term" value="C:extracellular region"/>
    <property type="evidence" value="ECO:0007669"/>
    <property type="project" value="UniProtKB-SubCell"/>
</dbReference>
<feature type="signal peptide" evidence="12">
    <location>
        <begin position="1"/>
        <end position="18"/>
    </location>
</feature>
<feature type="chain" id="PRO_5039688277" evidence="12">
    <location>
        <begin position="19"/>
        <end position="484"/>
    </location>
</feature>
<evidence type="ECO:0000256" key="10">
    <source>
        <dbReference type="PROSITE-ProRule" id="PRU01240"/>
    </source>
</evidence>
<dbReference type="PRINTS" id="PR00723">
    <property type="entry name" value="SUBTILISIN"/>
</dbReference>
<evidence type="ECO:0000256" key="6">
    <source>
        <dbReference type="ARBA" id="ARBA00022801"/>
    </source>
</evidence>
<evidence type="ECO:0000256" key="4">
    <source>
        <dbReference type="ARBA" id="ARBA00022525"/>
    </source>
</evidence>
<dbReference type="PROSITE" id="PS00138">
    <property type="entry name" value="SUBTILASE_SER"/>
    <property type="match status" value="1"/>
</dbReference>
<dbReference type="InterPro" id="IPR008357">
    <property type="entry name" value="Lanit_process"/>
</dbReference>
<feature type="active site" description="Charge relay system" evidence="9 10">
    <location>
        <position position="160"/>
    </location>
</feature>
<evidence type="ECO:0000256" key="2">
    <source>
        <dbReference type="ARBA" id="ARBA00004613"/>
    </source>
</evidence>
<dbReference type="PANTHER" id="PTHR43806">
    <property type="entry name" value="PEPTIDASE S8"/>
    <property type="match status" value="1"/>
</dbReference>
<dbReference type="InterPro" id="IPR022398">
    <property type="entry name" value="Peptidase_S8_His-AS"/>
</dbReference>
<dbReference type="PROSITE" id="PS00136">
    <property type="entry name" value="SUBTILASE_ASP"/>
    <property type="match status" value="1"/>
</dbReference>
<dbReference type="PROSITE" id="PS00137">
    <property type="entry name" value="SUBTILASE_HIS"/>
    <property type="match status" value="1"/>
</dbReference>
<keyword evidence="8" id="KW-0106">Calcium</keyword>
<evidence type="ECO:0000256" key="7">
    <source>
        <dbReference type="ARBA" id="ARBA00022825"/>
    </source>
</evidence>
<keyword evidence="6 10" id="KW-0378">Hydrolase</keyword>
<sequence length="484" mass="51262">MMAIAASSILAMSLVTFSTNLHTSASTKAESKNYLIAFNQSLPKNYLSEVKSAGGEVIRAVPEIGALEVRSANPAFLSQFKSSGKISAANVERTYKLENGNPEGADGKPVDITPDKDGTYWSSQWDIRHLTNEGKSFDVESGGVKTGAVVKHNAVVGIIDSGIDAEHPDLKANYMGGVNYVPEGGYGGTVINETKVKDTNGHGTHVAGSIAGNGLVKGVGPNLGIRAYRIFDASGSAPTAPIVAAIVQAADDGVDVINMSLGGFDNLKYTYEGTRYSDIADILLWKRAVQYAVKKNVTIVAAAGNDSVNYADKKSLTDYMNANYGDENLVFKGVTFEVPGGTPGVITVSSSNKWSTDKLAFYSNYGNSFIDVAAPGGDNGPVYDTSRDLGQRDFTYRALSTWPTYLPKYATMVDNKGYAYLHGTSMAAPKVAGIAGVIKAAHPEYKPAQVQALIEKTALDLGKKGHDELYGKGEANAYTALTGK</sequence>
<comment type="caution">
    <text evidence="14">The sequence shown here is derived from an EMBL/GenBank/DDBJ whole genome shotgun (WGS) entry which is preliminary data.</text>
</comment>
<evidence type="ECO:0000313" key="15">
    <source>
        <dbReference type="Proteomes" id="UP000679749"/>
    </source>
</evidence>
<keyword evidence="4" id="KW-0964">Secreted</keyword>
<dbReference type="Gene3D" id="3.40.50.200">
    <property type="entry name" value="Peptidase S8/S53 domain"/>
    <property type="match status" value="1"/>
</dbReference>
<evidence type="ECO:0000259" key="13">
    <source>
        <dbReference type="Pfam" id="PF00082"/>
    </source>
</evidence>
<feature type="active site" description="Charge relay system" evidence="9 10">
    <location>
        <position position="202"/>
    </location>
</feature>
<keyword evidence="15" id="KW-1185">Reference proteome</keyword>
<evidence type="ECO:0000256" key="11">
    <source>
        <dbReference type="RuleBase" id="RU003355"/>
    </source>
</evidence>
<dbReference type="Proteomes" id="UP000679749">
    <property type="component" value="Unassembled WGS sequence"/>
</dbReference>
<evidence type="ECO:0000256" key="9">
    <source>
        <dbReference type="PIRSR" id="PIRSR615500-1"/>
    </source>
</evidence>
<protein>
    <submittedName>
        <fullName evidence="14">S8 family serine peptidase</fullName>
    </submittedName>
</protein>
<name>A0A942U3K0_9BACI</name>
<dbReference type="InterPro" id="IPR036852">
    <property type="entry name" value="Peptidase_S8/S53_dom_sf"/>
</dbReference>
<dbReference type="PRINTS" id="PR01779">
    <property type="entry name" value="LANTIPROCESS"/>
</dbReference>
<evidence type="ECO:0000256" key="5">
    <source>
        <dbReference type="ARBA" id="ARBA00022670"/>
    </source>
</evidence>
<keyword evidence="12" id="KW-0732">Signal</keyword>
<dbReference type="AlphaFoldDB" id="A0A942U3K0"/>
<keyword evidence="5 10" id="KW-0645">Protease</keyword>
<feature type="domain" description="Peptidase S8/S53" evidence="13">
    <location>
        <begin position="152"/>
        <end position="473"/>
    </location>
</feature>
<gene>
    <name evidence="14" type="ORF">KHA99_09020</name>
</gene>
<dbReference type="InterPro" id="IPR015500">
    <property type="entry name" value="Peptidase_S8_subtilisin-rel"/>
</dbReference>